<dbReference type="Proteomes" id="UP000234323">
    <property type="component" value="Unassembled WGS sequence"/>
</dbReference>
<gene>
    <name evidence="2" type="ORF">RhiirA4_480954</name>
</gene>
<dbReference type="VEuPathDB" id="FungiDB:RhiirA1_456784"/>
<dbReference type="VEuPathDB" id="FungiDB:FUN_020034"/>
<dbReference type="AlphaFoldDB" id="A0A2I1HIS6"/>
<dbReference type="VEuPathDB" id="FungiDB:RhiirFUN_009906"/>
<dbReference type="VEuPathDB" id="FungiDB:RhiirA1_537535"/>
<organism evidence="2 3">
    <name type="scientific">Rhizophagus irregularis</name>
    <dbReference type="NCBI Taxonomy" id="588596"/>
    <lineage>
        <taxon>Eukaryota</taxon>
        <taxon>Fungi</taxon>
        <taxon>Fungi incertae sedis</taxon>
        <taxon>Mucoromycota</taxon>
        <taxon>Glomeromycotina</taxon>
        <taxon>Glomeromycetes</taxon>
        <taxon>Glomerales</taxon>
        <taxon>Glomeraceae</taxon>
        <taxon>Rhizophagus</taxon>
    </lineage>
</organism>
<comment type="caution">
    <text evidence="2">The sequence shown here is derived from an EMBL/GenBank/DDBJ whole genome shotgun (WGS) entry which is preliminary data.</text>
</comment>
<evidence type="ECO:0000313" key="2">
    <source>
        <dbReference type="EMBL" id="PKY58767.1"/>
    </source>
</evidence>
<name>A0A2I1HIS6_9GLOM</name>
<dbReference type="EMBL" id="LLXI01003170">
    <property type="protein sequence ID" value="PKY58767.1"/>
    <property type="molecule type" value="Genomic_DNA"/>
</dbReference>
<proteinExistence type="predicted"/>
<reference evidence="2 3" key="1">
    <citation type="submission" date="2015-10" db="EMBL/GenBank/DDBJ databases">
        <title>Genome analyses suggest a sexual origin of heterokaryosis in a supposedly ancient asexual fungus.</title>
        <authorList>
            <person name="Ropars J."/>
            <person name="Sedzielewska K."/>
            <person name="Noel J."/>
            <person name="Charron P."/>
            <person name="Farinelli L."/>
            <person name="Marton T."/>
            <person name="Kruger M."/>
            <person name="Pelin A."/>
            <person name="Brachmann A."/>
            <person name="Corradi N."/>
        </authorList>
    </citation>
    <scope>NUCLEOTIDE SEQUENCE [LARGE SCALE GENOMIC DNA]</scope>
    <source>
        <strain evidence="2 3">A4</strain>
    </source>
</reference>
<evidence type="ECO:0000313" key="3">
    <source>
        <dbReference type="Proteomes" id="UP000234323"/>
    </source>
</evidence>
<feature type="compositionally biased region" description="Polar residues" evidence="1">
    <location>
        <begin position="233"/>
        <end position="248"/>
    </location>
</feature>
<sequence>MFEVRLGDKRNWTKWVQAKITVWDQKLGDEVEHAFIGNDVTDQLAYTHESNRPIKFLDSTDEEKLTHVMESEFDLLREENTRLMAKITGRAGSFKKAELEARNAKLIERLAKLEEKQLENVHPCYAYWYPGCESILIIWKRDLFTRIKPVIPRIHSSFVWTHLSPEVSQKETGKPTSSIADVTKPVDSGNQTPVDDDVTLMNELGLLGGEEQSSSKTTYKASSSIQIIKETSDQATSPIEVVSTTPGNPENLDDLISKELSNR</sequence>
<keyword evidence="3" id="KW-1185">Reference proteome</keyword>
<feature type="region of interest" description="Disordered" evidence="1">
    <location>
        <begin position="169"/>
        <end position="195"/>
    </location>
</feature>
<feature type="region of interest" description="Disordered" evidence="1">
    <location>
        <begin position="230"/>
        <end position="263"/>
    </location>
</feature>
<evidence type="ECO:0000256" key="1">
    <source>
        <dbReference type="SAM" id="MobiDB-lite"/>
    </source>
</evidence>
<protein>
    <submittedName>
        <fullName evidence="2">Uncharacterized protein</fullName>
    </submittedName>
</protein>
<dbReference type="VEuPathDB" id="FungiDB:FUN_023802"/>
<accession>A0A2I1HIS6</accession>